<dbReference type="InterPro" id="IPR020904">
    <property type="entry name" value="Sc_DH/Rdtase_CS"/>
</dbReference>
<dbReference type="InterPro" id="IPR002347">
    <property type="entry name" value="SDR_fam"/>
</dbReference>
<dbReference type="OrthoDB" id="151996at2"/>
<keyword evidence="6" id="KW-1185">Reference proteome</keyword>
<dbReference type="GO" id="GO:0016020">
    <property type="term" value="C:membrane"/>
    <property type="evidence" value="ECO:0007669"/>
    <property type="project" value="TreeGrafter"/>
</dbReference>
<gene>
    <name evidence="5" type="ORF">EV653_2591</name>
</gene>
<dbReference type="GO" id="GO:0016491">
    <property type="term" value="F:oxidoreductase activity"/>
    <property type="evidence" value="ECO:0007669"/>
    <property type="project" value="UniProtKB-KW"/>
</dbReference>
<dbReference type="PROSITE" id="PS00061">
    <property type="entry name" value="ADH_SHORT"/>
    <property type="match status" value="1"/>
</dbReference>
<evidence type="ECO:0000256" key="1">
    <source>
        <dbReference type="ARBA" id="ARBA00006484"/>
    </source>
</evidence>
<feature type="domain" description="Ketoreductase" evidence="4">
    <location>
        <begin position="6"/>
        <end position="185"/>
    </location>
</feature>
<dbReference type="InterPro" id="IPR057326">
    <property type="entry name" value="KR_dom"/>
</dbReference>
<evidence type="ECO:0000256" key="2">
    <source>
        <dbReference type="ARBA" id="ARBA00023002"/>
    </source>
</evidence>
<protein>
    <submittedName>
        <fullName evidence="5">Short-subunit dehydrogenase</fullName>
    </submittedName>
</protein>
<dbReference type="RefSeq" id="WP_134101975.1">
    <property type="nucleotide sequence ID" value="NZ_SODP01000001.1"/>
</dbReference>
<dbReference type="Proteomes" id="UP000295146">
    <property type="component" value="Unassembled WGS sequence"/>
</dbReference>
<comment type="similarity">
    <text evidence="1 3">Belongs to the short-chain dehydrogenases/reductases (SDR) family.</text>
</comment>
<dbReference type="Gene3D" id="3.40.50.720">
    <property type="entry name" value="NAD(P)-binding Rossmann-like Domain"/>
    <property type="match status" value="1"/>
</dbReference>
<evidence type="ECO:0000259" key="4">
    <source>
        <dbReference type="SMART" id="SM00822"/>
    </source>
</evidence>
<dbReference type="EMBL" id="SODP01000001">
    <property type="protein sequence ID" value="TDW77423.1"/>
    <property type="molecule type" value="Genomic_DNA"/>
</dbReference>
<comment type="caution">
    <text evidence="5">The sequence shown here is derived from an EMBL/GenBank/DDBJ whole genome shotgun (WGS) entry which is preliminary data.</text>
</comment>
<dbReference type="SUPFAM" id="SSF51735">
    <property type="entry name" value="NAD(P)-binding Rossmann-fold domains"/>
    <property type="match status" value="1"/>
</dbReference>
<dbReference type="PRINTS" id="PR00080">
    <property type="entry name" value="SDRFAMILY"/>
</dbReference>
<keyword evidence="2" id="KW-0560">Oxidoreductase</keyword>
<evidence type="ECO:0000313" key="6">
    <source>
        <dbReference type="Proteomes" id="UP000295146"/>
    </source>
</evidence>
<dbReference type="Pfam" id="PF00106">
    <property type="entry name" value="adh_short"/>
    <property type="match status" value="1"/>
</dbReference>
<name>A0A4R8CMX2_9ACTN</name>
<dbReference type="PANTHER" id="PTHR44196:SF1">
    <property type="entry name" value="DEHYDROGENASE_REDUCTASE SDR FAMILY MEMBER 7B"/>
    <property type="match status" value="1"/>
</dbReference>
<accession>A0A4R8CMX2</accession>
<evidence type="ECO:0000313" key="5">
    <source>
        <dbReference type="EMBL" id="TDW77423.1"/>
    </source>
</evidence>
<reference evidence="5 6" key="1">
    <citation type="submission" date="2019-03" db="EMBL/GenBank/DDBJ databases">
        <title>Genomic Encyclopedia of Type Strains, Phase III (KMG-III): the genomes of soil and plant-associated and newly described type strains.</title>
        <authorList>
            <person name="Whitman W."/>
        </authorList>
    </citation>
    <scope>NUCLEOTIDE SEQUENCE [LARGE SCALE GENOMIC DNA]</scope>
    <source>
        <strain evidence="5 6">VKM Ac-2573</strain>
    </source>
</reference>
<dbReference type="InterPro" id="IPR036291">
    <property type="entry name" value="NAD(P)-bd_dom_sf"/>
</dbReference>
<evidence type="ECO:0000256" key="3">
    <source>
        <dbReference type="RuleBase" id="RU000363"/>
    </source>
</evidence>
<organism evidence="5 6">
    <name type="scientific">Kribbella pratensis</name>
    <dbReference type="NCBI Taxonomy" id="2512112"/>
    <lineage>
        <taxon>Bacteria</taxon>
        <taxon>Bacillati</taxon>
        <taxon>Actinomycetota</taxon>
        <taxon>Actinomycetes</taxon>
        <taxon>Propionibacteriales</taxon>
        <taxon>Kribbellaceae</taxon>
        <taxon>Kribbella</taxon>
    </lineage>
</organism>
<proteinExistence type="inferred from homology"/>
<dbReference type="PANTHER" id="PTHR44196">
    <property type="entry name" value="DEHYDROGENASE/REDUCTASE SDR FAMILY MEMBER 7B"/>
    <property type="match status" value="1"/>
</dbReference>
<dbReference type="AlphaFoldDB" id="A0A4R8CMX2"/>
<dbReference type="PRINTS" id="PR00081">
    <property type="entry name" value="GDHRDH"/>
</dbReference>
<dbReference type="SMART" id="SM00822">
    <property type="entry name" value="PKS_KR"/>
    <property type="match status" value="1"/>
</dbReference>
<sequence length="256" mass="26790">MRLDGKVALVTGASAGIGAAVAERLAVAGARVVVHGRDAERTAEVATRVGGAPVLGDLALPGVAAEVADAALAVHERIDILVANAGLGWSGPFVQMRAEEIDHLVALDLLAPLQLVRCLLPSMVERRGGHVALVGSIAGRTAVAGEAVYAATKAALDVFAESLRLEIRGSGVFVSLTVPGVVDTGFFSARGRPYDRKRPRPVPVADVARALVDGIANDRAEIWIPRWLRVAPAVRALAPGLYRQLSARFGEQVMPR</sequence>